<evidence type="ECO:0000256" key="5">
    <source>
        <dbReference type="ARBA" id="ARBA00022989"/>
    </source>
</evidence>
<name>A0ABW9Z706_9FLAO</name>
<feature type="transmembrane region" description="Helical" evidence="7">
    <location>
        <begin position="56"/>
        <end position="77"/>
    </location>
</feature>
<feature type="domain" description="Mechanosensitive ion channel MscS" evidence="8">
    <location>
        <begin position="143"/>
        <end position="209"/>
    </location>
</feature>
<dbReference type="InterPro" id="IPR045275">
    <property type="entry name" value="MscS_archaea/bacteria_type"/>
</dbReference>
<dbReference type="SUPFAM" id="SSF82861">
    <property type="entry name" value="Mechanosensitive channel protein MscS (YggB), transmembrane region"/>
    <property type="match status" value="1"/>
</dbReference>
<gene>
    <name evidence="10" type="ORF">GV828_04450</name>
</gene>
<dbReference type="SUPFAM" id="SSF82689">
    <property type="entry name" value="Mechanosensitive channel protein MscS (YggB), C-terminal domain"/>
    <property type="match status" value="1"/>
</dbReference>
<evidence type="ECO:0000256" key="1">
    <source>
        <dbReference type="ARBA" id="ARBA00004651"/>
    </source>
</evidence>
<evidence type="ECO:0000256" key="6">
    <source>
        <dbReference type="ARBA" id="ARBA00023136"/>
    </source>
</evidence>
<feature type="transmembrane region" description="Helical" evidence="7">
    <location>
        <begin position="124"/>
        <end position="156"/>
    </location>
</feature>
<dbReference type="Proteomes" id="UP000798602">
    <property type="component" value="Unassembled WGS sequence"/>
</dbReference>
<comment type="similarity">
    <text evidence="2">Belongs to the MscS (TC 1.A.23) family.</text>
</comment>
<keyword evidence="5 7" id="KW-1133">Transmembrane helix</keyword>
<dbReference type="InterPro" id="IPR023408">
    <property type="entry name" value="MscS_beta-dom_sf"/>
</dbReference>
<keyword evidence="11" id="KW-1185">Reference proteome</keyword>
<evidence type="ECO:0000259" key="8">
    <source>
        <dbReference type="Pfam" id="PF00924"/>
    </source>
</evidence>
<keyword evidence="3" id="KW-1003">Cell membrane</keyword>
<dbReference type="Gene3D" id="1.10.287.1260">
    <property type="match status" value="1"/>
</dbReference>
<dbReference type="PANTHER" id="PTHR30221:SF1">
    <property type="entry name" value="SMALL-CONDUCTANCE MECHANOSENSITIVE CHANNEL"/>
    <property type="match status" value="1"/>
</dbReference>
<dbReference type="InterPro" id="IPR010920">
    <property type="entry name" value="LSM_dom_sf"/>
</dbReference>
<dbReference type="InterPro" id="IPR011014">
    <property type="entry name" value="MscS_channel_TM-2"/>
</dbReference>
<dbReference type="PANTHER" id="PTHR30221">
    <property type="entry name" value="SMALL-CONDUCTANCE MECHANOSENSITIVE CHANNEL"/>
    <property type="match status" value="1"/>
</dbReference>
<feature type="transmembrane region" description="Helical" evidence="7">
    <location>
        <begin position="97"/>
        <end position="118"/>
    </location>
</feature>
<organism evidence="10 11">
    <name type="scientific">Flavobacterium ichthyis</name>
    <dbReference type="NCBI Taxonomy" id="2698827"/>
    <lineage>
        <taxon>Bacteria</taxon>
        <taxon>Pseudomonadati</taxon>
        <taxon>Bacteroidota</taxon>
        <taxon>Flavobacteriia</taxon>
        <taxon>Flavobacteriales</taxon>
        <taxon>Flavobacteriaceae</taxon>
        <taxon>Flavobacterium</taxon>
    </lineage>
</organism>
<keyword evidence="4 7" id="KW-0812">Transmembrane</keyword>
<keyword evidence="6 7" id="KW-0472">Membrane</keyword>
<sequence>MTNIQAAQVQDSLNVTTPNDKAIPASSVETVKEGIVGKVDKLSEYLEILLVKFVDAIPSIIAALLGLFVGLFLIRTILKIIRKRFEKQNVDISLRNFLISIIKFVLYAILILVVIQNLGFQTTAILGALSGMVLAVGLALQGSLANFAGGVLILLFRPFEVGDYIENNSGTDGTVEKIDLLYTTLTSAQGIKVYSPNGALANSVIRNFTQLTSRRFEYVVGISYDANIKTAQNIILDILKNDSRVNQEPAPDVFVSLLADSAVNLTIRAWATKENYWSARNNLQEEIKIALDKAGISIPFPQREMRIVNEVPKEK</sequence>
<dbReference type="Pfam" id="PF21082">
    <property type="entry name" value="MS_channel_3rd"/>
    <property type="match status" value="1"/>
</dbReference>
<evidence type="ECO:0000256" key="3">
    <source>
        <dbReference type="ARBA" id="ARBA00022475"/>
    </source>
</evidence>
<dbReference type="Gene3D" id="3.30.70.100">
    <property type="match status" value="1"/>
</dbReference>
<dbReference type="InterPro" id="IPR049278">
    <property type="entry name" value="MS_channel_C"/>
</dbReference>
<accession>A0ABW9Z706</accession>
<dbReference type="Pfam" id="PF00924">
    <property type="entry name" value="MS_channel_2nd"/>
    <property type="match status" value="1"/>
</dbReference>
<comment type="subcellular location">
    <subcellularLocation>
        <location evidence="1">Cell membrane</location>
        <topology evidence="1">Multi-pass membrane protein</topology>
    </subcellularLocation>
</comment>
<feature type="domain" description="Mechanosensitive ion channel MscS C-terminal" evidence="9">
    <location>
        <begin position="217"/>
        <end position="298"/>
    </location>
</feature>
<comment type="caution">
    <text evidence="10">The sequence shown here is derived from an EMBL/GenBank/DDBJ whole genome shotgun (WGS) entry which is preliminary data.</text>
</comment>
<proteinExistence type="inferred from homology"/>
<evidence type="ECO:0000256" key="2">
    <source>
        <dbReference type="ARBA" id="ARBA00008017"/>
    </source>
</evidence>
<protein>
    <submittedName>
        <fullName evidence="10">Mechanosensitive ion channel</fullName>
    </submittedName>
</protein>
<reference evidence="11" key="1">
    <citation type="submission" date="2020-01" db="EMBL/GenBank/DDBJ databases">
        <title>Sphingomonas sp. strain CSW-10.</title>
        <authorList>
            <person name="Chen W.-M."/>
        </authorList>
    </citation>
    <scope>NUCLEOTIDE SEQUENCE [LARGE SCALE GENOMIC DNA]</scope>
    <source>
        <strain evidence="11">NST-5</strain>
    </source>
</reference>
<evidence type="ECO:0000256" key="4">
    <source>
        <dbReference type="ARBA" id="ARBA00022692"/>
    </source>
</evidence>
<dbReference type="InterPro" id="IPR011066">
    <property type="entry name" value="MscS_channel_C_sf"/>
</dbReference>
<dbReference type="EMBL" id="JAABLM010000004">
    <property type="protein sequence ID" value="NBL64449.1"/>
    <property type="molecule type" value="Genomic_DNA"/>
</dbReference>
<dbReference type="SUPFAM" id="SSF50182">
    <property type="entry name" value="Sm-like ribonucleoproteins"/>
    <property type="match status" value="1"/>
</dbReference>
<evidence type="ECO:0000313" key="10">
    <source>
        <dbReference type="EMBL" id="NBL64449.1"/>
    </source>
</evidence>
<evidence type="ECO:0000256" key="7">
    <source>
        <dbReference type="SAM" id="Phobius"/>
    </source>
</evidence>
<dbReference type="InterPro" id="IPR006685">
    <property type="entry name" value="MscS_channel_2nd"/>
</dbReference>
<dbReference type="Gene3D" id="2.30.30.60">
    <property type="match status" value="1"/>
</dbReference>
<evidence type="ECO:0000259" key="9">
    <source>
        <dbReference type="Pfam" id="PF21082"/>
    </source>
</evidence>
<evidence type="ECO:0000313" key="11">
    <source>
        <dbReference type="Proteomes" id="UP000798602"/>
    </source>
</evidence>